<reference evidence="9" key="1">
    <citation type="journal article" date="2019" name="PLoS Negl. Trop. Dis.">
        <title>Revisiting the worldwide diversity of Leptospira species in the environment.</title>
        <authorList>
            <person name="Vincent A.T."/>
            <person name="Schiettekatte O."/>
            <person name="Bourhy P."/>
            <person name="Veyrier F.J."/>
            <person name="Picardeau M."/>
        </authorList>
    </citation>
    <scope>NUCLEOTIDE SEQUENCE [LARGE SCALE GENOMIC DNA]</scope>
    <source>
        <strain evidence="9">201800277</strain>
    </source>
</reference>
<dbReference type="HAMAP" id="MF_01356">
    <property type="entry name" value="NDH1_NuoB"/>
    <property type="match status" value="1"/>
</dbReference>
<dbReference type="Proteomes" id="UP000297891">
    <property type="component" value="Unassembled WGS sequence"/>
</dbReference>
<feature type="binding site" evidence="6">
    <location>
        <position position="44"/>
    </location>
    <ligand>
        <name>[4Fe-4S] cluster</name>
        <dbReference type="ChEBI" id="CHEBI:49883"/>
    </ligand>
</feature>
<proteinExistence type="inferred from homology"/>
<keyword evidence="6 7" id="KW-0479">Metal-binding</keyword>
<comment type="function">
    <text evidence="6">NDH-1 shuttles electrons from NADH, via FMN and iron-sulfur (Fe-S) centers, to quinones in the respiratory chain. The immediate electron acceptor for the enzyme in this species is believed to be ubiquinone. Couples the redox reaction to proton translocation (for every two electrons transferred, four hydrogen ions are translocated across the cytoplasmic membrane), and thus conserves the redox energy in a proton gradient.</text>
</comment>
<dbReference type="InterPro" id="IPR006138">
    <property type="entry name" value="NADH_UQ_OxRdtase_20Kd_su"/>
</dbReference>
<dbReference type="NCBIfam" id="NF005012">
    <property type="entry name" value="PRK06411.1"/>
    <property type="match status" value="1"/>
</dbReference>
<dbReference type="GO" id="GO:0009060">
    <property type="term" value="P:aerobic respiration"/>
    <property type="evidence" value="ECO:0007669"/>
    <property type="project" value="TreeGrafter"/>
</dbReference>
<dbReference type="InterPro" id="IPR006137">
    <property type="entry name" value="NADH_UbQ_OxRdtase-like_20kDa"/>
</dbReference>
<keyword evidence="5 6" id="KW-0520">NAD</keyword>
<dbReference type="SUPFAM" id="SSF56770">
    <property type="entry name" value="HydA/Nqo6-like"/>
    <property type="match status" value="1"/>
</dbReference>
<evidence type="ECO:0000256" key="5">
    <source>
        <dbReference type="ARBA" id="ARBA00023027"/>
    </source>
</evidence>
<keyword evidence="6 7" id="KW-0004">4Fe-4S</keyword>
<dbReference type="RefSeq" id="WP_100742528.1">
    <property type="nucleotide sequence ID" value="NZ_NPDQ01000003.1"/>
</dbReference>
<evidence type="ECO:0000256" key="3">
    <source>
        <dbReference type="ARBA" id="ARBA00022719"/>
    </source>
</evidence>
<dbReference type="PANTHER" id="PTHR11995">
    <property type="entry name" value="NADH DEHYDROGENASE"/>
    <property type="match status" value="1"/>
</dbReference>
<keyword evidence="6" id="KW-0830">Ubiquinone</keyword>
<comment type="subunit">
    <text evidence="6">NDH-1 is composed of 14 different subunits. Subunits NuoB, C, D, E, F, and G constitute the peripheral sector of the complex.</text>
</comment>
<dbReference type="GO" id="GO:0045271">
    <property type="term" value="C:respiratory chain complex I"/>
    <property type="evidence" value="ECO:0007669"/>
    <property type="project" value="TreeGrafter"/>
</dbReference>
<dbReference type="EMBL" id="RQFP01000014">
    <property type="protein sequence ID" value="TGK91307.1"/>
    <property type="molecule type" value="Genomic_DNA"/>
</dbReference>
<comment type="caution">
    <text evidence="9">The sequence shown here is derived from an EMBL/GenBank/DDBJ whole genome shotgun (WGS) entry which is preliminary data.</text>
</comment>
<dbReference type="OrthoDB" id="9786737at2"/>
<evidence type="ECO:0000256" key="4">
    <source>
        <dbReference type="ARBA" id="ARBA00022967"/>
    </source>
</evidence>
<comment type="cofactor">
    <cofactor evidence="6">
        <name>[4Fe-4S] cluster</name>
        <dbReference type="ChEBI" id="CHEBI:49883"/>
    </cofactor>
    <text evidence="6">Binds 1 [4Fe-4S] cluster.</text>
</comment>
<dbReference type="Pfam" id="PF01058">
    <property type="entry name" value="Oxidored_q6"/>
    <property type="match status" value="1"/>
</dbReference>
<keyword evidence="6" id="KW-0472">Membrane</keyword>
<keyword evidence="10" id="KW-1185">Reference proteome</keyword>
<dbReference type="GO" id="GO:0005886">
    <property type="term" value="C:plasma membrane"/>
    <property type="evidence" value="ECO:0007669"/>
    <property type="project" value="UniProtKB-SubCell"/>
</dbReference>
<evidence type="ECO:0000256" key="2">
    <source>
        <dbReference type="ARBA" id="ARBA00022448"/>
    </source>
</evidence>
<keyword evidence="6" id="KW-1003">Cell membrane</keyword>
<name>A0A2M9Y397_9LEPT</name>
<comment type="subcellular location">
    <subcellularLocation>
        <location evidence="6">Cell membrane</location>
        <topology evidence="6">Peripheral membrane protein</topology>
        <orientation evidence="6">Cytoplasmic side</orientation>
    </subcellularLocation>
</comment>
<dbReference type="GO" id="GO:0051539">
    <property type="term" value="F:4 iron, 4 sulfur cluster binding"/>
    <property type="evidence" value="ECO:0007669"/>
    <property type="project" value="UniProtKB-KW"/>
</dbReference>
<feature type="domain" description="NADH:ubiquinone oxidoreductase-like 20kDa subunit" evidence="8">
    <location>
        <begin position="44"/>
        <end position="153"/>
    </location>
</feature>
<sequence>MGLTETLSKPGEMFGDMFQVATLDNVVQWGQSFSLWPYPFATACCGIEYMSTSCADYDIARFGAERPSFSPRQADMILVLGTITYKMAPVLRQIYDQLAEPKFVISVGACASSGGMFHTYGVLQGVDRILPVDVYVPGCPPRPEALLDALVKLQKKVQGQGLEARRQEVMRKIEEINERNKPLVVA</sequence>
<dbReference type="GO" id="GO:0005506">
    <property type="term" value="F:iron ion binding"/>
    <property type="evidence" value="ECO:0007669"/>
    <property type="project" value="UniProtKB-UniRule"/>
</dbReference>
<feature type="binding site" evidence="6">
    <location>
        <position position="139"/>
    </location>
    <ligand>
        <name>[4Fe-4S] cluster</name>
        <dbReference type="ChEBI" id="CHEBI:49883"/>
    </ligand>
</feature>
<comment type="similarity">
    <text evidence="1 6 7">Belongs to the complex I 20 kDa subunit family.</text>
</comment>
<dbReference type="GO" id="GO:0008137">
    <property type="term" value="F:NADH dehydrogenase (ubiquinone) activity"/>
    <property type="evidence" value="ECO:0007669"/>
    <property type="project" value="InterPro"/>
</dbReference>
<protein>
    <recommendedName>
        <fullName evidence="6">NADH-quinone oxidoreductase subunit B</fullName>
        <ecNumber evidence="6">7.1.1.-</ecNumber>
    </recommendedName>
    <alternativeName>
        <fullName evidence="6">NADH dehydrogenase I subunit B</fullName>
    </alternativeName>
    <alternativeName>
        <fullName evidence="6">NDH-1 subunit B</fullName>
    </alternativeName>
</protein>
<keyword evidence="6 7" id="KW-0411">Iron-sulfur</keyword>
<dbReference type="PROSITE" id="PS01150">
    <property type="entry name" value="COMPLEX1_20K"/>
    <property type="match status" value="1"/>
</dbReference>
<keyword evidence="3 6" id="KW-0874">Quinone</keyword>
<evidence type="ECO:0000256" key="1">
    <source>
        <dbReference type="ARBA" id="ARBA00009173"/>
    </source>
</evidence>
<evidence type="ECO:0000256" key="7">
    <source>
        <dbReference type="RuleBase" id="RU004464"/>
    </source>
</evidence>
<dbReference type="Gene3D" id="3.40.50.12280">
    <property type="match status" value="1"/>
</dbReference>
<feature type="binding site" evidence="6">
    <location>
        <position position="45"/>
    </location>
    <ligand>
        <name>[4Fe-4S] cluster</name>
        <dbReference type="ChEBI" id="CHEBI:49883"/>
    </ligand>
</feature>
<feature type="binding site" evidence="6">
    <location>
        <position position="110"/>
    </location>
    <ligand>
        <name>[4Fe-4S] cluster</name>
        <dbReference type="ChEBI" id="CHEBI:49883"/>
    </ligand>
</feature>
<organism evidence="9 10">
    <name type="scientific">Leptospira brenneri</name>
    <dbReference type="NCBI Taxonomy" id="2023182"/>
    <lineage>
        <taxon>Bacteria</taxon>
        <taxon>Pseudomonadati</taxon>
        <taxon>Spirochaetota</taxon>
        <taxon>Spirochaetia</taxon>
        <taxon>Leptospirales</taxon>
        <taxon>Leptospiraceae</taxon>
        <taxon>Leptospira</taxon>
    </lineage>
</organism>
<keyword evidence="4 6" id="KW-1278">Translocase</keyword>
<dbReference type="FunFam" id="3.40.50.12280:FF:000002">
    <property type="entry name" value="NADH-quinone oxidoreductase subunit B"/>
    <property type="match status" value="1"/>
</dbReference>
<dbReference type="NCBIfam" id="NF011389">
    <property type="entry name" value="PRK14814.1"/>
    <property type="match status" value="1"/>
</dbReference>
<comment type="catalytic activity">
    <reaction evidence="6">
        <text>a quinone + NADH + 5 H(+)(in) = a quinol + NAD(+) + 4 H(+)(out)</text>
        <dbReference type="Rhea" id="RHEA:57888"/>
        <dbReference type="ChEBI" id="CHEBI:15378"/>
        <dbReference type="ChEBI" id="CHEBI:24646"/>
        <dbReference type="ChEBI" id="CHEBI:57540"/>
        <dbReference type="ChEBI" id="CHEBI:57945"/>
        <dbReference type="ChEBI" id="CHEBI:132124"/>
    </reaction>
</comment>
<dbReference type="GO" id="GO:0048038">
    <property type="term" value="F:quinone binding"/>
    <property type="evidence" value="ECO:0007669"/>
    <property type="project" value="UniProtKB-KW"/>
</dbReference>
<evidence type="ECO:0000259" key="8">
    <source>
        <dbReference type="Pfam" id="PF01058"/>
    </source>
</evidence>
<dbReference type="NCBIfam" id="TIGR01957">
    <property type="entry name" value="nuoB_fam"/>
    <property type="match status" value="1"/>
</dbReference>
<keyword evidence="2 6" id="KW-0813">Transport</keyword>
<dbReference type="GO" id="GO:0015990">
    <property type="term" value="P:electron transport coupled proton transport"/>
    <property type="evidence" value="ECO:0007669"/>
    <property type="project" value="TreeGrafter"/>
</dbReference>
<evidence type="ECO:0000313" key="10">
    <source>
        <dbReference type="Proteomes" id="UP000297891"/>
    </source>
</evidence>
<dbReference type="EC" id="7.1.1.-" evidence="6"/>
<keyword evidence="6 7" id="KW-0408">Iron</keyword>
<dbReference type="PANTHER" id="PTHR11995:SF14">
    <property type="entry name" value="NADH DEHYDROGENASE [UBIQUINONE] IRON-SULFUR PROTEIN 7, MITOCHONDRIAL"/>
    <property type="match status" value="1"/>
</dbReference>
<accession>A0A2M9Y397</accession>
<evidence type="ECO:0000256" key="6">
    <source>
        <dbReference type="HAMAP-Rule" id="MF_01356"/>
    </source>
</evidence>
<dbReference type="AlphaFoldDB" id="A0A2M9Y397"/>
<gene>
    <name evidence="6" type="primary">nuoB</name>
    <name evidence="9" type="ORF">EHQ30_13840</name>
</gene>
<dbReference type="GO" id="GO:0050136">
    <property type="term" value="F:NADH dehydrogenase (quinone) (non-electrogenic) activity"/>
    <property type="evidence" value="ECO:0007669"/>
    <property type="project" value="UniProtKB-UniRule"/>
</dbReference>
<evidence type="ECO:0000313" key="9">
    <source>
        <dbReference type="EMBL" id="TGK91307.1"/>
    </source>
</evidence>